<keyword evidence="2" id="KW-0812">Transmembrane</keyword>
<sequence>KELGTLLGLQQLSCADRVQYHCKWEILQTFGEFVKMNRLLNENNTTEINLNSDLRNLFCNDSSSSSTTVLKNHLYLGDLWNTLIDFKHVMLPDPILIQHKILFVLFFYYLFYLINVVWNIENNTRIYDVVVKLPTDDFKKILEMSDQWNDCVAEMDEQISNTLEQIKDCVKQQQWFESFEKDPINTIDVTIQNQKENLQTIQEFCEGAKMKPSHFFQRPDVLEKAIPEYLESLSNQSIQEKTKYKDSKPKENETKHTQKP</sequence>
<evidence type="ECO:0000256" key="2">
    <source>
        <dbReference type="SAM" id="Phobius"/>
    </source>
</evidence>
<dbReference type="EMBL" id="ASPP01008393">
    <property type="protein sequence ID" value="ETO25614.1"/>
    <property type="molecule type" value="Genomic_DNA"/>
</dbReference>
<dbReference type="PROSITE" id="PS51925">
    <property type="entry name" value="SWIB_MDM2"/>
    <property type="match status" value="1"/>
</dbReference>
<protein>
    <recommendedName>
        <fullName evidence="3">DM2 domain-containing protein</fullName>
    </recommendedName>
</protein>
<dbReference type="AlphaFoldDB" id="X6NIQ5"/>
<proteinExistence type="predicted"/>
<name>X6NIQ5_RETFI</name>
<organism evidence="4 5">
    <name type="scientific">Reticulomyxa filosa</name>
    <dbReference type="NCBI Taxonomy" id="46433"/>
    <lineage>
        <taxon>Eukaryota</taxon>
        <taxon>Sar</taxon>
        <taxon>Rhizaria</taxon>
        <taxon>Retaria</taxon>
        <taxon>Foraminifera</taxon>
        <taxon>Monothalamids</taxon>
        <taxon>Reticulomyxidae</taxon>
        <taxon>Reticulomyxa</taxon>
    </lineage>
</organism>
<keyword evidence="2" id="KW-1133">Transmembrane helix</keyword>
<feature type="transmembrane region" description="Helical" evidence="2">
    <location>
        <begin position="101"/>
        <end position="120"/>
    </location>
</feature>
<feature type="region of interest" description="Disordered" evidence="1">
    <location>
        <begin position="237"/>
        <end position="260"/>
    </location>
</feature>
<evidence type="ECO:0000256" key="1">
    <source>
        <dbReference type="SAM" id="MobiDB-lite"/>
    </source>
</evidence>
<dbReference type="Proteomes" id="UP000023152">
    <property type="component" value="Unassembled WGS sequence"/>
</dbReference>
<evidence type="ECO:0000259" key="3">
    <source>
        <dbReference type="PROSITE" id="PS51925"/>
    </source>
</evidence>
<dbReference type="InterPro" id="IPR003121">
    <property type="entry name" value="SWIB_MDM2_domain"/>
</dbReference>
<keyword evidence="2" id="KW-0472">Membrane</keyword>
<feature type="compositionally biased region" description="Basic and acidic residues" evidence="1">
    <location>
        <begin position="240"/>
        <end position="260"/>
    </location>
</feature>
<keyword evidence="5" id="KW-1185">Reference proteome</keyword>
<comment type="caution">
    <text evidence="4">The sequence shown here is derived from an EMBL/GenBank/DDBJ whole genome shotgun (WGS) entry which is preliminary data.</text>
</comment>
<feature type="non-terminal residue" evidence="4">
    <location>
        <position position="1"/>
    </location>
</feature>
<evidence type="ECO:0000313" key="5">
    <source>
        <dbReference type="Proteomes" id="UP000023152"/>
    </source>
</evidence>
<evidence type="ECO:0000313" key="4">
    <source>
        <dbReference type="EMBL" id="ETO25614.1"/>
    </source>
</evidence>
<reference evidence="4 5" key="1">
    <citation type="journal article" date="2013" name="Curr. Biol.">
        <title>The Genome of the Foraminiferan Reticulomyxa filosa.</title>
        <authorList>
            <person name="Glockner G."/>
            <person name="Hulsmann N."/>
            <person name="Schleicher M."/>
            <person name="Noegel A.A."/>
            <person name="Eichinger L."/>
            <person name="Gallinger C."/>
            <person name="Pawlowski J."/>
            <person name="Sierra R."/>
            <person name="Euteneuer U."/>
            <person name="Pillet L."/>
            <person name="Moustafa A."/>
            <person name="Platzer M."/>
            <person name="Groth M."/>
            <person name="Szafranski K."/>
            <person name="Schliwa M."/>
        </authorList>
    </citation>
    <scope>NUCLEOTIDE SEQUENCE [LARGE SCALE GENOMIC DNA]</scope>
</reference>
<feature type="domain" description="DM2" evidence="3">
    <location>
        <begin position="1"/>
        <end position="82"/>
    </location>
</feature>
<accession>X6NIQ5</accession>
<gene>
    <name evidence="4" type="ORF">RFI_11522</name>
</gene>